<organism evidence="1 2">
    <name type="scientific">Lupinus angustifolius</name>
    <name type="common">Narrow-leaved blue lupine</name>
    <dbReference type="NCBI Taxonomy" id="3871"/>
    <lineage>
        <taxon>Eukaryota</taxon>
        <taxon>Viridiplantae</taxon>
        <taxon>Streptophyta</taxon>
        <taxon>Embryophyta</taxon>
        <taxon>Tracheophyta</taxon>
        <taxon>Spermatophyta</taxon>
        <taxon>Magnoliopsida</taxon>
        <taxon>eudicotyledons</taxon>
        <taxon>Gunneridae</taxon>
        <taxon>Pentapetalae</taxon>
        <taxon>rosids</taxon>
        <taxon>fabids</taxon>
        <taxon>Fabales</taxon>
        <taxon>Fabaceae</taxon>
        <taxon>Papilionoideae</taxon>
        <taxon>50 kb inversion clade</taxon>
        <taxon>genistoids sensu lato</taxon>
        <taxon>core genistoids</taxon>
        <taxon>Genisteae</taxon>
        <taxon>Lupinus</taxon>
    </lineage>
</organism>
<dbReference type="AlphaFoldDB" id="A0A4P1R022"/>
<keyword evidence="2" id="KW-1185">Reference proteome</keyword>
<gene>
    <name evidence="1" type="ORF">TanjilG_08500</name>
</gene>
<dbReference type="Proteomes" id="UP000188354">
    <property type="component" value="Chromosome LG13"/>
</dbReference>
<reference evidence="1 2" key="1">
    <citation type="journal article" date="2017" name="Plant Biotechnol. J.">
        <title>A comprehensive draft genome sequence for lupin (Lupinus angustifolius), an emerging health food: insights into plant-microbe interactions and legume evolution.</title>
        <authorList>
            <person name="Hane J.K."/>
            <person name="Ming Y."/>
            <person name="Kamphuis L.G."/>
            <person name="Nelson M.N."/>
            <person name="Garg G."/>
            <person name="Atkins C.A."/>
            <person name="Bayer P.E."/>
            <person name="Bravo A."/>
            <person name="Bringans S."/>
            <person name="Cannon S."/>
            <person name="Edwards D."/>
            <person name="Foley R."/>
            <person name="Gao L.L."/>
            <person name="Harrison M.J."/>
            <person name="Huang W."/>
            <person name="Hurgobin B."/>
            <person name="Li S."/>
            <person name="Liu C.W."/>
            <person name="McGrath A."/>
            <person name="Morahan G."/>
            <person name="Murray J."/>
            <person name="Weller J."/>
            <person name="Jian J."/>
            <person name="Singh K.B."/>
        </authorList>
    </citation>
    <scope>NUCLEOTIDE SEQUENCE [LARGE SCALE GENOMIC DNA]</scope>
    <source>
        <strain evidence="2">cv. Tanjil</strain>
        <tissue evidence="1">Whole plant</tissue>
    </source>
</reference>
<protein>
    <submittedName>
        <fullName evidence="1">Uncharacterized protein</fullName>
    </submittedName>
</protein>
<dbReference type="Gramene" id="OIV98844">
    <property type="protein sequence ID" value="OIV98844"/>
    <property type="gene ID" value="TanjilG_08500"/>
</dbReference>
<name>A0A4P1R022_LUPAN</name>
<evidence type="ECO:0000313" key="2">
    <source>
        <dbReference type="Proteomes" id="UP000188354"/>
    </source>
</evidence>
<sequence length="75" mass="8335">MGLEDLEHFTASLETLKLNLVATLESKKLNSQRPTFSNLPLVNGCFSGDHQVWNLMNGCSSNRNPMVPNLGFGHY</sequence>
<proteinExistence type="predicted"/>
<accession>A0A4P1R022</accession>
<evidence type="ECO:0000313" key="1">
    <source>
        <dbReference type="EMBL" id="OIV98844.1"/>
    </source>
</evidence>
<dbReference type="EMBL" id="CM007373">
    <property type="protein sequence ID" value="OIV98844.1"/>
    <property type="molecule type" value="Genomic_DNA"/>
</dbReference>